<name>A0A2U2X156_9FLAO</name>
<evidence type="ECO:0000256" key="1">
    <source>
        <dbReference type="SAM" id="Phobius"/>
    </source>
</evidence>
<reference evidence="3" key="3">
    <citation type="submission" date="2018-05" db="EMBL/GenBank/DDBJ databases">
        <authorList>
            <person name="Lu D."/>
        </authorList>
    </citation>
    <scope>NUCLEOTIDE SEQUENCE [LARGE SCALE GENOMIC DNA]</scope>
    <source>
        <strain evidence="3">ZY111</strain>
    </source>
</reference>
<reference evidence="2 3" key="1">
    <citation type="submission" date="2018-05" db="EMBL/GenBank/DDBJ databases">
        <title>Algibacter marinivivus sp. nov., isolated from sample around a algae.</title>
        <authorList>
            <person name="Zhong X."/>
        </authorList>
    </citation>
    <scope>NUCLEOTIDE SEQUENCE [LARGE SCALE GENOMIC DNA]</scope>
    <source>
        <strain evidence="2 3">ZY111</strain>
    </source>
</reference>
<keyword evidence="1" id="KW-0812">Transmembrane</keyword>
<keyword evidence="3" id="KW-1185">Reference proteome</keyword>
<dbReference type="OrthoDB" id="799967at2"/>
<protein>
    <submittedName>
        <fullName evidence="2">Uncharacterized protein</fullName>
    </submittedName>
</protein>
<comment type="caution">
    <text evidence="2">The sequence shown here is derived from an EMBL/GenBank/DDBJ whole genome shotgun (WGS) entry which is preliminary data.</text>
</comment>
<keyword evidence="1" id="KW-0472">Membrane</keyword>
<feature type="transmembrane region" description="Helical" evidence="1">
    <location>
        <begin position="6"/>
        <end position="28"/>
    </location>
</feature>
<proteinExistence type="predicted"/>
<feature type="transmembrane region" description="Helical" evidence="1">
    <location>
        <begin position="40"/>
        <end position="65"/>
    </location>
</feature>
<dbReference type="Proteomes" id="UP000245375">
    <property type="component" value="Unassembled WGS sequence"/>
</dbReference>
<accession>A0A2U2X156</accession>
<dbReference type="AlphaFoldDB" id="A0A2U2X156"/>
<keyword evidence="1" id="KW-1133">Transmembrane helix</keyword>
<gene>
    <name evidence="2" type="ORF">DIS18_14475</name>
</gene>
<dbReference type="EMBL" id="QFRI01000005">
    <property type="protein sequence ID" value="PWH81484.1"/>
    <property type="molecule type" value="Genomic_DNA"/>
</dbReference>
<organism evidence="2 3">
    <name type="scientific">Algibacter marinivivus</name>
    <dbReference type="NCBI Taxonomy" id="2100723"/>
    <lineage>
        <taxon>Bacteria</taxon>
        <taxon>Pseudomonadati</taxon>
        <taxon>Bacteroidota</taxon>
        <taxon>Flavobacteriia</taxon>
        <taxon>Flavobacteriales</taxon>
        <taxon>Flavobacteriaceae</taxon>
        <taxon>Algibacter</taxon>
    </lineage>
</organism>
<evidence type="ECO:0000313" key="3">
    <source>
        <dbReference type="Proteomes" id="UP000245375"/>
    </source>
</evidence>
<dbReference type="RefSeq" id="WP_109353802.1">
    <property type="nucleotide sequence ID" value="NZ_QFRI01000005.1"/>
</dbReference>
<reference evidence="3" key="2">
    <citation type="submission" date="2018-05" db="EMBL/GenBank/DDBJ databases">
        <title>Algibacter marinivivus sp. nov., isolated from sample around a algae.</title>
        <authorList>
            <person name="Lu D."/>
        </authorList>
    </citation>
    <scope>NUCLEOTIDE SEQUENCE [LARGE SCALE GENOMIC DNA]</scope>
    <source>
        <strain evidence="3">ZY111</strain>
    </source>
</reference>
<sequence length="67" mass="7591">MKFKQFVVPIVIFLIGLAATYIGALLKIIHFEIGFLTGNILITIATFLKVIAVVYTIIILVVFYFRE</sequence>
<evidence type="ECO:0000313" key="2">
    <source>
        <dbReference type="EMBL" id="PWH81484.1"/>
    </source>
</evidence>